<comment type="similarity">
    <text evidence="2">Belongs to the bacterial ribosomal protein bL27 family.</text>
</comment>
<dbReference type="AlphaFoldDB" id="A0A168DKD2"/>
<dbReference type="OrthoDB" id="1867012at2759"/>
<dbReference type="Proteomes" id="UP000242877">
    <property type="component" value="Unassembled WGS sequence"/>
</dbReference>
<gene>
    <name evidence="7" type="ORF">AAP_00099</name>
</gene>
<evidence type="ECO:0000256" key="6">
    <source>
        <dbReference type="ARBA" id="ARBA00035267"/>
    </source>
</evidence>
<evidence type="ECO:0000256" key="3">
    <source>
        <dbReference type="ARBA" id="ARBA00022980"/>
    </source>
</evidence>
<keyword evidence="5" id="KW-0687">Ribonucleoprotein</keyword>
<comment type="caution">
    <text evidence="7">The sequence shown here is derived from an EMBL/GenBank/DDBJ whole genome shotgun (WGS) entry which is preliminary data.</text>
</comment>
<evidence type="ECO:0000256" key="5">
    <source>
        <dbReference type="ARBA" id="ARBA00023274"/>
    </source>
</evidence>
<accession>A0A168DKD2</accession>
<dbReference type="PRINTS" id="PR00063">
    <property type="entry name" value="RIBOSOMALL27"/>
</dbReference>
<keyword evidence="3 7" id="KW-0689">Ribosomal protein</keyword>
<name>A0A168DKD2_9EURO</name>
<dbReference type="EMBL" id="AZGZ01000001">
    <property type="protein sequence ID" value="KZZ97838.1"/>
    <property type="molecule type" value="Genomic_DNA"/>
</dbReference>
<evidence type="ECO:0000313" key="8">
    <source>
        <dbReference type="Proteomes" id="UP000242877"/>
    </source>
</evidence>
<dbReference type="FunFam" id="2.40.50.100:FF:000042">
    <property type="entry name" value="50S ribosomal protein L27"/>
    <property type="match status" value="1"/>
</dbReference>
<keyword evidence="8" id="KW-1185">Reference proteome</keyword>
<comment type="subcellular location">
    <subcellularLocation>
        <location evidence="1">Mitochondrion</location>
    </subcellularLocation>
</comment>
<dbReference type="GO" id="GO:0005762">
    <property type="term" value="C:mitochondrial large ribosomal subunit"/>
    <property type="evidence" value="ECO:0007669"/>
    <property type="project" value="TreeGrafter"/>
</dbReference>
<evidence type="ECO:0000256" key="4">
    <source>
        <dbReference type="ARBA" id="ARBA00023128"/>
    </source>
</evidence>
<keyword evidence="4" id="KW-0496">Mitochondrion</keyword>
<dbReference type="Pfam" id="PF01016">
    <property type="entry name" value="Ribosomal_L27"/>
    <property type="match status" value="1"/>
</dbReference>
<dbReference type="PANTHER" id="PTHR15893">
    <property type="entry name" value="RIBOSOMAL PROTEIN L27"/>
    <property type="match status" value="1"/>
</dbReference>
<dbReference type="Gene3D" id="2.40.50.100">
    <property type="match status" value="1"/>
</dbReference>
<proteinExistence type="inferred from homology"/>
<organism evidence="7 8">
    <name type="scientific">Ascosphaera apis ARSEF 7405</name>
    <dbReference type="NCBI Taxonomy" id="392613"/>
    <lineage>
        <taxon>Eukaryota</taxon>
        <taxon>Fungi</taxon>
        <taxon>Dikarya</taxon>
        <taxon>Ascomycota</taxon>
        <taxon>Pezizomycotina</taxon>
        <taxon>Eurotiomycetes</taxon>
        <taxon>Eurotiomycetidae</taxon>
        <taxon>Onygenales</taxon>
        <taxon>Ascosphaeraceae</taxon>
        <taxon>Ascosphaera</taxon>
    </lineage>
</organism>
<dbReference type="VEuPathDB" id="FungiDB:AAP_00099"/>
<dbReference type="InterPro" id="IPR001684">
    <property type="entry name" value="Ribosomal_bL27"/>
</dbReference>
<evidence type="ECO:0000256" key="1">
    <source>
        <dbReference type="ARBA" id="ARBA00004173"/>
    </source>
</evidence>
<dbReference type="PANTHER" id="PTHR15893:SF0">
    <property type="entry name" value="LARGE RIBOSOMAL SUBUNIT PROTEIN BL27M"/>
    <property type="match status" value="1"/>
</dbReference>
<dbReference type="GO" id="GO:0006412">
    <property type="term" value="P:translation"/>
    <property type="evidence" value="ECO:0007669"/>
    <property type="project" value="InterPro"/>
</dbReference>
<reference evidence="7 8" key="1">
    <citation type="journal article" date="2016" name="Genome Biol. Evol.">
        <title>Divergent and convergent evolution of fungal pathogenicity.</title>
        <authorList>
            <person name="Shang Y."/>
            <person name="Xiao G."/>
            <person name="Zheng P."/>
            <person name="Cen K."/>
            <person name="Zhan S."/>
            <person name="Wang C."/>
        </authorList>
    </citation>
    <scope>NUCLEOTIDE SEQUENCE [LARGE SCALE GENOMIC DNA]</scope>
    <source>
        <strain evidence="7 8">ARSEF 7405</strain>
    </source>
</reference>
<dbReference type="SUPFAM" id="SSF110324">
    <property type="entry name" value="Ribosomal L27 protein-like"/>
    <property type="match status" value="1"/>
</dbReference>
<evidence type="ECO:0000256" key="2">
    <source>
        <dbReference type="ARBA" id="ARBA00010797"/>
    </source>
</evidence>
<dbReference type="InterPro" id="IPR018261">
    <property type="entry name" value="Ribosomal_bL27_CS"/>
</dbReference>
<evidence type="ECO:0000313" key="7">
    <source>
        <dbReference type="EMBL" id="KZZ97838.1"/>
    </source>
</evidence>
<sequence>MLQPRLQGPVKALDSLLGRASFLSAQRSITSQSHFFANTRRPQTSATGPSSILSRTAAPVLLPAFTQVRHASHNAQGRANAGTKNTAGKRLGAKKSAGEYVVPGNIIFRQRGTLWFPGENCGMGRDHTIFALEKGYVKFYKDPERHPDRKYIGITLEKEDTLPYPKNAPTKRRFGMEPWPRVVDNSPEIVKAKGDISTKGMKGVVMREGYMFREANWEIGRAPEIKGVKVRQWKRNDRWTAWRVRAQKILRNAQSKESKKKRKAKK</sequence>
<protein>
    <recommendedName>
        <fullName evidence="6">Large ribosomal subunit protein bL27m</fullName>
    </recommendedName>
</protein>
<dbReference type="PROSITE" id="PS00831">
    <property type="entry name" value="RIBOSOMAL_L27"/>
    <property type="match status" value="1"/>
</dbReference>
<dbReference type="GO" id="GO:0003735">
    <property type="term" value="F:structural constituent of ribosome"/>
    <property type="evidence" value="ECO:0007669"/>
    <property type="project" value="InterPro"/>
</dbReference>